<dbReference type="EMBL" id="KB207150">
    <property type="protein sequence ID" value="ELP84147.1"/>
    <property type="molecule type" value="Genomic_DNA"/>
</dbReference>
<dbReference type="GO" id="GO:0005524">
    <property type="term" value="F:ATP binding"/>
    <property type="evidence" value="ECO:0007669"/>
    <property type="project" value="InterPro"/>
</dbReference>
<dbReference type="Gene3D" id="1.10.510.10">
    <property type="entry name" value="Transferase(Phosphotransferase) domain 1"/>
    <property type="match status" value="1"/>
</dbReference>
<keyword evidence="2" id="KW-0418">Kinase</keyword>
<evidence type="ECO:0000313" key="2">
    <source>
        <dbReference type="EMBL" id="ELP84147.1"/>
    </source>
</evidence>
<keyword evidence="2" id="KW-0808">Transferase</keyword>
<dbReference type="KEGG" id="eiv:EIN_343020"/>
<dbReference type="RefSeq" id="XP_004183493.1">
    <property type="nucleotide sequence ID" value="XM_004183445.1"/>
</dbReference>
<dbReference type="AlphaFoldDB" id="A0A0A1TZS8"/>
<dbReference type="PANTHER" id="PTHR45756:SF1">
    <property type="entry name" value="PROTEIN KINASE DOMAIN CONTAINING PROTEIN"/>
    <property type="match status" value="1"/>
</dbReference>
<dbReference type="Pfam" id="PF07714">
    <property type="entry name" value="PK_Tyr_Ser-Thr"/>
    <property type="match status" value="1"/>
</dbReference>
<sequence length="103" mass="12024">MTNMTFTKRVGTPKYMAPEVLEQEKYTKSADVFSFGVTTFEVFGWFQAYPLDIFKFPSKIAEFVMSGKRFDKKENIPKKYLIRLKCAGNKIPKKEKQLLNLLI</sequence>
<reference evidence="2 3" key="1">
    <citation type="submission" date="2012-10" db="EMBL/GenBank/DDBJ databases">
        <authorList>
            <person name="Zafar N."/>
            <person name="Inman J."/>
            <person name="Hall N."/>
            <person name="Lorenzi H."/>
            <person name="Caler E."/>
        </authorList>
    </citation>
    <scope>NUCLEOTIDE SEQUENCE [LARGE SCALE GENOMIC DNA]</scope>
    <source>
        <strain evidence="2 3">IP1</strain>
    </source>
</reference>
<dbReference type="PANTHER" id="PTHR45756">
    <property type="entry name" value="PALMITOYLTRANSFERASE"/>
    <property type="match status" value="1"/>
</dbReference>
<dbReference type="InterPro" id="IPR001245">
    <property type="entry name" value="Ser-Thr/Tyr_kinase_cat_dom"/>
</dbReference>
<dbReference type="InterPro" id="IPR000719">
    <property type="entry name" value="Prot_kinase_dom"/>
</dbReference>
<gene>
    <name evidence="2" type="ORF">EIN_343020</name>
</gene>
<evidence type="ECO:0000313" key="3">
    <source>
        <dbReference type="Proteomes" id="UP000014680"/>
    </source>
</evidence>
<dbReference type="SUPFAM" id="SSF56112">
    <property type="entry name" value="Protein kinase-like (PK-like)"/>
    <property type="match status" value="1"/>
</dbReference>
<dbReference type="InterPro" id="IPR011009">
    <property type="entry name" value="Kinase-like_dom_sf"/>
</dbReference>
<organism evidence="2 3">
    <name type="scientific">Entamoeba invadens IP1</name>
    <dbReference type="NCBI Taxonomy" id="370355"/>
    <lineage>
        <taxon>Eukaryota</taxon>
        <taxon>Amoebozoa</taxon>
        <taxon>Evosea</taxon>
        <taxon>Archamoebae</taxon>
        <taxon>Mastigamoebida</taxon>
        <taxon>Entamoebidae</taxon>
        <taxon>Entamoeba</taxon>
    </lineage>
</organism>
<name>A0A0A1TZS8_ENTIV</name>
<dbReference type="GeneID" id="14883119"/>
<dbReference type="VEuPathDB" id="AmoebaDB:EIN_343020"/>
<proteinExistence type="predicted"/>
<evidence type="ECO:0000259" key="1">
    <source>
        <dbReference type="PROSITE" id="PS50011"/>
    </source>
</evidence>
<dbReference type="InterPro" id="IPR053215">
    <property type="entry name" value="TKL_Ser/Thr_kinase"/>
</dbReference>
<feature type="domain" description="Protein kinase" evidence="1">
    <location>
        <begin position="1"/>
        <end position="103"/>
    </location>
</feature>
<protein>
    <submittedName>
        <fullName evidence="2">Protein serine/threonine kinase, putative</fullName>
    </submittedName>
</protein>
<dbReference type="Proteomes" id="UP000014680">
    <property type="component" value="Unassembled WGS sequence"/>
</dbReference>
<accession>A0A0A1TZS8</accession>
<dbReference type="GO" id="GO:0004672">
    <property type="term" value="F:protein kinase activity"/>
    <property type="evidence" value="ECO:0007669"/>
    <property type="project" value="InterPro"/>
</dbReference>
<dbReference type="OrthoDB" id="248923at2759"/>
<dbReference type="PROSITE" id="PS50011">
    <property type="entry name" value="PROTEIN_KINASE_DOM"/>
    <property type="match status" value="1"/>
</dbReference>
<keyword evidence="3" id="KW-1185">Reference proteome</keyword>